<dbReference type="PANTHER" id="PTHR12338:SF8">
    <property type="entry name" value="HEME_HEMOPEXIN-BINDING PROTEIN"/>
    <property type="match status" value="1"/>
</dbReference>
<keyword evidence="3" id="KW-0732">Signal</keyword>
<dbReference type="InterPro" id="IPR041286">
    <property type="entry name" value="MBG_2"/>
</dbReference>
<dbReference type="InterPro" id="IPR011493">
    <property type="entry name" value="GLUG"/>
</dbReference>
<dbReference type="SUPFAM" id="SSF51126">
    <property type="entry name" value="Pectin lyase-like"/>
    <property type="match status" value="1"/>
</dbReference>
<accession>A0AA42IU57</accession>
<dbReference type="Pfam" id="PF05860">
    <property type="entry name" value="TPS"/>
    <property type="match status" value="1"/>
</dbReference>
<dbReference type="Pfam" id="PF18657">
    <property type="entry name" value="YDG"/>
    <property type="match status" value="1"/>
</dbReference>
<evidence type="ECO:0000313" key="5">
    <source>
        <dbReference type="EMBL" id="MDH0702734.1"/>
    </source>
</evidence>
<dbReference type="InterPro" id="IPR008638">
    <property type="entry name" value="FhaB/CdiA-like_TPS"/>
</dbReference>
<sequence length="1712" mass="170943">MNRSYALIWNHALGAWAIAHEHARKRGKGAGAVLATSLVLAGSTFAADLPTGGQVVAGSGSISQPNGQQMVIDQASNKLAIDWQSFDIGSGNKVTFNQPGTDSIALNRVLGADGSKIMGQLDANGRVFIINPNGVLFGAGAQVNVGGLVASTLDLSVSDFEAGNYAFKGNGSNASVINNGRISAVDGGSVALLGGTVSNNGVIVANQGTVALAAGNSVTLDFAGDGLLSVQVDEAVKDALVENRQLIQADGGNVILTASAADALLQTVVNNEGVIQARTLGEKEGRIVLLGDFDGGTVQVAGTLDASAADGGNGGFIDTSGAHVQIAAGTTVTTKATTGQTGTWLIDPTDFTVSAGSASQTPSGIGASTLSANLQNTSITLQTVAGGSENGDINVNAAVSWSADTTLTLDAHGRINVNKDITASGDNAALVLAYGNGYSLNQGARVTLSGGNAGLSLGGVDYTLIRDLSALQGISGNGHYALAIDLDAAATSTWNAGAGFAPIDGFNGTFAGLGHTVDGLFIYRPNNGVIGMFGLTAATIRDLTLSNVSITGIGTVGGLVARLSGGTMTNTHVTGQVSSLGDQVGGLVGLNDQGFVSQSSSTATVSGASEVGGLIGRNRAASVTDAYATGAVTGTGDAIGGLIGSTLQGTTLTNAYASGRVTNTDGLMKNTGGLVGNVDGSGATATNSYWDMDSTSQASSAAGAGIDSTNARTQATYAGFDFTNTWVMFEGDTRPMLRGEYSTTLFTPHALQLMALDLSADYRLGTDLNLGAALAAGGNGYYGDVWGVAGFKPVGNSSTPFTGSLDGQGHLIRDLRIDRANESEVALIGQTAAGAQIHDLGLVGGSVHGGFNAASLVGINYGGILSDLHTNVTVSSTARGAGGLVARNRDNGIIRNSYATGDVSGAENVVGGLTGENWGLVENSYATGNISGAVMTGGLVGANTGTIRNAYATGQVQGTQYVGGLAGYAGGLIEYTYATGGVSGVTSVGGLVGDIGSGRVADSFWNTDTFTGPGAGSIGGVATVENLRGLDSTALRDASNYATWNLATNGSSNAVWRIYEGKTAPLLRSFMQSVTVTATDIGNKTYDGQNSGTSGYTTDLGNTLDNGLLLGNLTYSSASKNVGSYNTTDGSLKLSGLYSGQQGYDISYANSHLTISKANLTVSGITATNKTYDATTTATLVGTASISALGSDVISVKGTGVGAFANKDAGIDKAVTVTGYILTGIDAGNYNLVQPTGLTATIAKANLTVTANDASKTYDGLAFNGGNGVSYSGFVNGEDASVLGGTLTYGGTSQGAQNAGTYGLSASGLTADNYAISYNAGNLTVDKAQATITANSGQVTYNGQQHSIAGFTVSGLVNGEDASVLRGVNTTGGSGISAGSYTHSASGTDSNYALTFVDGVLTIDKAALAVTANDASKTYDGLAFSGGNGVSYSGFVNGEDASVLGGTLTYGGTSQGAQNAGTYGLSASGLTADNYAISYNAGNLTVDKAQATITANSGQVTYNGQQHSIAGFTVSGLVNGEDASVLRGVNTTGGSGISAGSYTHSASGTDSNYALTFVDGVLTIDKAALAVTANDASKTYDGLAFSGGNGVSYSGFVNGEDASVLGGNLTYGGSAQGAVNNGSYAISAHGLTSGNYALTFVDGTLTISGQSQGQPSNPAVEIPQAYSDILAATQSDPDSEASAPSFSPDELYRIADSGIRLPEGLDGASRGN</sequence>
<dbReference type="Gene3D" id="3.30.210.10">
    <property type="entry name" value="DNA polymerase, thumb domain"/>
    <property type="match status" value="3"/>
</dbReference>
<evidence type="ECO:0000259" key="4">
    <source>
        <dbReference type="SMART" id="SM00912"/>
    </source>
</evidence>
<dbReference type="Proteomes" id="UP001161137">
    <property type="component" value="Unassembled WGS sequence"/>
</dbReference>
<dbReference type="InterPro" id="IPR012334">
    <property type="entry name" value="Pectin_lyas_fold"/>
</dbReference>
<dbReference type="GO" id="GO:0005576">
    <property type="term" value="C:extracellular region"/>
    <property type="evidence" value="ECO:0007669"/>
    <property type="project" value="UniProtKB-SubCell"/>
</dbReference>
<dbReference type="RefSeq" id="WP_279837145.1">
    <property type="nucleotide sequence ID" value="NZ_JAOCDH010000016.1"/>
</dbReference>
<evidence type="ECO:0000256" key="1">
    <source>
        <dbReference type="ARBA" id="ARBA00004613"/>
    </source>
</evidence>
<keyword evidence="2" id="KW-0964">Secreted</keyword>
<dbReference type="SMART" id="SM00912">
    <property type="entry name" value="Haemagg_act"/>
    <property type="match status" value="1"/>
</dbReference>
<evidence type="ECO:0000313" key="6">
    <source>
        <dbReference type="Proteomes" id="UP001161137"/>
    </source>
</evidence>
<evidence type="ECO:0000256" key="2">
    <source>
        <dbReference type="ARBA" id="ARBA00022525"/>
    </source>
</evidence>
<dbReference type="Gene3D" id="2.160.20.10">
    <property type="entry name" value="Single-stranded right-handed beta-helix, Pectin lyase-like"/>
    <property type="match status" value="1"/>
</dbReference>
<dbReference type="InterPro" id="IPR041248">
    <property type="entry name" value="YDG"/>
</dbReference>
<name>A0AA42IU57_9GAMM</name>
<reference evidence="5" key="1">
    <citation type="submission" date="2022-09" db="EMBL/GenBank/DDBJ databases">
        <title>Intensive care unit water sources are persistently colonized with multi-drug resistant bacteria and are the site of extensive horizontal gene transfer of antibiotic resistance genes.</title>
        <authorList>
            <person name="Diorio-Toth L."/>
        </authorList>
    </citation>
    <scope>NUCLEOTIDE SEQUENCE</scope>
    <source>
        <strain evidence="5">GD03863</strain>
    </source>
</reference>
<organism evidence="5 6">
    <name type="scientific">Ectopseudomonas toyotomiensis</name>
    <dbReference type="NCBI Taxonomy" id="554344"/>
    <lineage>
        <taxon>Bacteria</taxon>
        <taxon>Pseudomonadati</taxon>
        <taxon>Pseudomonadota</taxon>
        <taxon>Gammaproteobacteria</taxon>
        <taxon>Pseudomonadales</taxon>
        <taxon>Pseudomonadaceae</taxon>
        <taxon>Ectopseudomonas</taxon>
    </lineage>
</organism>
<dbReference type="Gene3D" id="2.160.20.110">
    <property type="match status" value="2"/>
</dbReference>
<dbReference type="InterPro" id="IPR024973">
    <property type="entry name" value="ESPR"/>
</dbReference>
<gene>
    <name evidence="5" type="ORF">N5D41_14700</name>
</gene>
<feature type="domain" description="Filamentous haemagglutinin FhaB/tRNA nuclease CdiA-like TPS" evidence="4">
    <location>
        <begin position="46"/>
        <end position="159"/>
    </location>
</feature>
<dbReference type="NCBIfam" id="TIGR01901">
    <property type="entry name" value="adhes_NPXG"/>
    <property type="match status" value="1"/>
</dbReference>
<comment type="subcellular location">
    <subcellularLocation>
        <location evidence="1">Secreted</location>
    </subcellularLocation>
</comment>
<dbReference type="Pfam" id="PF18676">
    <property type="entry name" value="MBG_2"/>
    <property type="match status" value="5"/>
</dbReference>
<protein>
    <submittedName>
        <fullName evidence="5">YDG domain-containing protein</fullName>
    </submittedName>
</protein>
<dbReference type="Pfam" id="PF13018">
    <property type="entry name" value="ESPR"/>
    <property type="match status" value="1"/>
</dbReference>
<evidence type="ECO:0000256" key="3">
    <source>
        <dbReference type="ARBA" id="ARBA00022729"/>
    </source>
</evidence>
<comment type="caution">
    <text evidence="5">The sequence shown here is derived from an EMBL/GenBank/DDBJ whole genome shotgun (WGS) entry which is preliminary data.</text>
</comment>
<dbReference type="InterPro" id="IPR050909">
    <property type="entry name" value="Bact_Autotransporter_VF"/>
</dbReference>
<dbReference type="InterPro" id="IPR011050">
    <property type="entry name" value="Pectin_lyase_fold/virulence"/>
</dbReference>
<proteinExistence type="predicted"/>
<dbReference type="EMBL" id="JAOCDH010000016">
    <property type="protein sequence ID" value="MDH0702734.1"/>
    <property type="molecule type" value="Genomic_DNA"/>
</dbReference>
<dbReference type="PANTHER" id="PTHR12338">
    <property type="entry name" value="AUTOTRANSPORTER"/>
    <property type="match status" value="1"/>
</dbReference>
<dbReference type="Pfam" id="PF07581">
    <property type="entry name" value="Glug"/>
    <property type="match status" value="3"/>
</dbReference>
<dbReference type="InterPro" id="IPR037160">
    <property type="entry name" value="DNA_Pol_thumb_sf"/>
</dbReference>